<dbReference type="SUPFAM" id="SSF51445">
    <property type="entry name" value="(Trans)glycosidases"/>
    <property type="match status" value="1"/>
</dbReference>
<evidence type="ECO:0000313" key="2">
    <source>
        <dbReference type="EMBL" id="KEI71927.1"/>
    </source>
</evidence>
<accession>A0A081KCQ1</accession>
<reference evidence="2 3" key="1">
    <citation type="submission" date="2014-06" db="EMBL/GenBank/DDBJ databases">
        <title>Whole Genome Sequences of Three Symbiotic Endozoicomonas Bacteria.</title>
        <authorList>
            <person name="Neave M.J."/>
            <person name="Apprill A."/>
            <person name="Voolstra C.R."/>
        </authorList>
    </citation>
    <scope>NUCLEOTIDE SEQUENCE [LARGE SCALE GENOMIC DNA]</scope>
    <source>
        <strain evidence="2 3">DSM 22380</strain>
    </source>
</reference>
<dbReference type="InterPro" id="IPR013785">
    <property type="entry name" value="Aldolase_TIM"/>
</dbReference>
<evidence type="ECO:0008006" key="4">
    <source>
        <dbReference type="Google" id="ProtNLM"/>
    </source>
</evidence>
<dbReference type="Proteomes" id="UP000027997">
    <property type="component" value="Unassembled WGS sequence"/>
</dbReference>
<dbReference type="STRING" id="305900.GV64_15375"/>
<dbReference type="EMBL" id="JOJP01000001">
    <property type="protein sequence ID" value="KEI71927.1"/>
    <property type="molecule type" value="Genomic_DNA"/>
</dbReference>
<dbReference type="eggNOG" id="COG3345">
    <property type="taxonomic scope" value="Bacteria"/>
</dbReference>
<dbReference type="InterPro" id="IPR017853">
    <property type="entry name" value="GH"/>
</dbReference>
<evidence type="ECO:0000256" key="1">
    <source>
        <dbReference type="ARBA" id="ARBA00023277"/>
    </source>
</evidence>
<protein>
    <recommendedName>
        <fullName evidence="4">Alpha-galactosidase</fullName>
    </recommendedName>
</protein>
<dbReference type="PANTHER" id="PTHR31268">
    <property type="match status" value="1"/>
</dbReference>
<keyword evidence="1" id="KW-0119">Carbohydrate metabolism</keyword>
<sequence length="696" mass="79307">MYSLREKDRVVSLHHEQATVWQGVSVRVRLDNDDEYTLAWSEQAGAFVHDDWLFVRLSLKTIEKKLLVFLNAEVVKGISWPGRSWHPLCAVRISVASLGGVTGLCAHYLYNSWWTRPHFDCVLSNLPEKTQSLLYGVGEEYHHLLAVCDEQVRCEFQGGELEGIELVSGPSKSGVRGFSGLIAIYGVSADPFQLIDNNVELGRKHLSHHSRPRDQRALPEVFKYLGWCSWDACYLDVNEDAVIAKAQEFQSKSIPVKWMLVDDGWSEEKERRLLSWQEDRAKFPAGLSGLKEALKDEYSIPWMGVWHALTGQWEGIDANAHFPVQLDTLDATRKLPPTEEGEAFRFWHGWHDYLARQGVDFIKVDVQSNLANHYKYRDFPGRVSRVAHQALEASAGLHFNGQLINCMGMASDQLWHRPSSSLARNSDDFFPKKSGNLQEHALQNAYNAVFHDAFFLGDWDMWWTIHEDSDAHGLLRAVSGGPVYTSDPVGQTDAEQLMRLVFNDGLVVRCDQQGKVAREQLFENPLYSGKLLKVINRIGSVGVIALFNITEDHQAISERVSTLPFDNDGEEWLVYWPARRQCFKHPELPEIRLSQNGSDLMLFYPDEPLICLGLEDKILPACAVLDQVVCWKEGALRLESRLRQGGRLLIYSENPIVELRINGQEYGWDESDNTYLIDCSEWEDEIFLECLATLNI</sequence>
<keyword evidence="3" id="KW-1185">Reference proteome</keyword>
<dbReference type="PANTHER" id="PTHR31268:SF32">
    <property type="entry name" value="GALACTINOL--SUCROSE GALACTOSYLTRANSFERASE 2-RELATED"/>
    <property type="match status" value="1"/>
</dbReference>
<dbReference type="Gene3D" id="3.20.20.70">
    <property type="entry name" value="Aldolase class I"/>
    <property type="match status" value="1"/>
</dbReference>
<dbReference type="RefSeq" id="WP_020583668.1">
    <property type="nucleotide sequence ID" value="NZ_JOJP01000001.1"/>
</dbReference>
<proteinExistence type="predicted"/>
<evidence type="ECO:0000313" key="3">
    <source>
        <dbReference type="Proteomes" id="UP000027997"/>
    </source>
</evidence>
<dbReference type="AlphaFoldDB" id="A0A081KCQ1"/>
<name>A0A081KCQ1_9GAMM</name>
<gene>
    <name evidence="2" type="ORF">GV64_15375</name>
</gene>
<dbReference type="Pfam" id="PF05691">
    <property type="entry name" value="Raffinose_syn"/>
    <property type="match status" value="2"/>
</dbReference>
<organism evidence="2 3">
    <name type="scientific">Endozoicomonas elysicola</name>
    <dbReference type="NCBI Taxonomy" id="305900"/>
    <lineage>
        <taxon>Bacteria</taxon>
        <taxon>Pseudomonadati</taxon>
        <taxon>Pseudomonadota</taxon>
        <taxon>Gammaproteobacteria</taxon>
        <taxon>Oceanospirillales</taxon>
        <taxon>Endozoicomonadaceae</taxon>
        <taxon>Endozoicomonas</taxon>
    </lineage>
</organism>
<comment type="caution">
    <text evidence="2">The sequence shown here is derived from an EMBL/GenBank/DDBJ whole genome shotgun (WGS) entry which is preliminary data.</text>
</comment>
<dbReference type="InterPro" id="IPR008811">
    <property type="entry name" value="Glycosyl_hydrolases_36"/>
</dbReference>